<dbReference type="InterPro" id="IPR005215">
    <property type="entry name" value="Trig_fac"/>
</dbReference>
<keyword evidence="8" id="KW-0413">Isomerase</keyword>
<keyword evidence="13" id="KW-1185">Reference proteome</keyword>
<dbReference type="SUPFAM" id="SSF109998">
    <property type="entry name" value="Triger factor/SurA peptide-binding domain-like"/>
    <property type="match status" value="1"/>
</dbReference>
<dbReference type="PANTHER" id="PTHR30560:SF3">
    <property type="entry name" value="TRIGGER FACTOR-LIKE PROTEIN TIG, CHLOROPLASTIC"/>
    <property type="match status" value="1"/>
</dbReference>
<dbReference type="PANTHER" id="PTHR30560">
    <property type="entry name" value="TRIGGER FACTOR CHAPERONE AND PEPTIDYL-PROLYL CIS/TRANS ISOMERASE"/>
    <property type="match status" value="1"/>
</dbReference>
<evidence type="ECO:0000259" key="10">
    <source>
        <dbReference type="Pfam" id="PF05697"/>
    </source>
</evidence>
<dbReference type="GO" id="GO:0044183">
    <property type="term" value="F:protein folding chaperone"/>
    <property type="evidence" value="ECO:0007669"/>
    <property type="project" value="TreeGrafter"/>
</dbReference>
<protein>
    <recommendedName>
        <fullName evidence="5">Trigger factor</fullName>
        <ecNumber evidence="4">5.2.1.8</ecNumber>
    </recommendedName>
    <alternativeName>
        <fullName evidence="9">PPIase</fullName>
    </alternativeName>
</protein>
<dbReference type="InterPro" id="IPR037041">
    <property type="entry name" value="Trigger_fac_C_sf"/>
</dbReference>
<dbReference type="RefSeq" id="WP_068838666.1">
    <property type="nucleotide sequence ID" value="NZ_BMXC01000003.1"/>
</dbReference>
<evidence type="ECO:0000256" key="3">
    <source>
        <dbReference type="ARBA" id="ARBA00005464"/>
    </source>
</evidence>
<evidence type="ECO:0000256" key="4">
    <source>
        <dbReference type="ARBA" id="ARBA00013194"/>
    </source>
</evidence>
<dbReference type="Pfam" id="PF05698">
    <property type="entry name" value="Trigger_C"/>
    <property type="match status" value="1"/>
</dbReference>
<accession>A0A1I7IZX6</accession>
<evidence type="ECO:0000313" key="13">
    <source>
        <dbReference type="Proteomes" id="UP000182491"/>
    </source>
</evidence>
<dbReference type="GO" id="GO:0015031">
    <property type="term" value="P:protein transport"/>
    <property type="evidence" value="ECO:0007669"/>
    <property type="project" value="InterPro"/>
</dbReference>
<dbReference type="OrthoDB" id="9767721at2"/>
<evidence type="ECO:0000256" key="1">
    <source>
        <dbReference type="ARBA" id="ARBA00000971"/>
    </source>
</evidence>
<dbReference type="InterPro" id="IPR008880">
    <property type="entry name" value="Trigger_fac_C"/>
</dbReference>
<comment type="similarity">
    <text evidence="3">Belongs to the FKBP-type PPIase family. Tig subfamily.</text>
</comment>
<dbReference type="GO" id="GO:0003755">
    <property type="term" value="F:peptidyl-prolyl cis-trans isomerase activity"/>
    <property type="evidence" value="ECO:0007669"/>
    <property type="project" value="UniProtKB-KW"/>
</dbReference>
<evidence type="ECO:0000256" key="2">
    <source>
        <dbReference type="ARBA" id="ARBA00004496"/>
    </source>
</evidence>
<dbReference type="Proteomes" id="UP000182491">
    <property type="component" value="Unassembled WGS sequence"/>
</dbReference>
<dbReference type="STRING" id="388950.GCA_001611675_02706"/>
<evidence type="ECO:0000256" key="8">
    <source>
        <dbReference type="ARBA" id="ARBA00023235"/>
    </source>
</evidence>
<dbReference type="GO" id="GO:0005737">
    <property type="term" value="C:cytoplasm"/>
    <property type="evidence" value="ECO:0007669"/>
    <property type="project" value="UniProtKB-SubCell"/>
</dbReference>
<dbReference type="GO" id="GO:0043022">
    <property type="term" value="F:ribosome binding"/>
    <property type="evidence" value="ECO:0007669"/>
    <property type="project" value="TreeGrafter"/>
</dbReference>
<dbReference type="Gene3D" id="3.30.70.1050">
    <property type="entry name" value="Trigger factor ribosome-binding domain"/>
    <property type="match status" value="1"/>
</dbReference>
<evidence type="ECO:0000256" key="7">
    <source>
        <dbReference type="ARBA" id="ARBA00023186"/>
    </source>
</evidence>
<dbReference type="InterPro" id="IPR036611">
    <property type="entry name" value="Trigger_fac_ribosome-bd_sf"/>
</dbReference>
<organism evidence="12 13">
    <name type="scientific">Pontibacter akesuensis</name>
    <dbReference type="NCBI Taxonomy" id="388950"/>
    <lineage>
        <taxon>Bacteria</taxon>
        <taxon>Pseudomonadati</taxon>
        <taxon>Bacteroidota</taxon>
        <taxon>Cytophagia</taxon>
        <taxon>Cytophagales</taxon>
        <taxon>Hymenobacteraceae</taxon>
        <taxon>Pontibacter</taxon>
    </lineage>
</organism>
<dbReference type="NCBIfam" id="TIGR00115">
    <property type="entry name" value="tig"/>
    <property type="match status" value="1"/>
</dbReference>
<evidence type="ECO:0000313" key="12">
    <source>
        <dbReference type="EMBL" id="SFU78516.1"/>
    </source>
</evidence>
<comment type="subcellular location">
    <subcellularLocation>
        <location evidence="2">Cytoplasm</location>
    </subcellularLocation>
</comment>
<evidence type="ECO:0000259" key="11">
    <source>
        <dbReference type="Pfam" id="PF05698"/>
    </source>
</evidence>
<dbReference type="GO" id="GO:0051083">
    <property type="term" value="P:'de novo' cotranslational protein folding"/>
    <property type="evidence" value="ECO:0007669"/>
    <property type="project" value="TreeGrafter"/>
</dbReference>
<feature type="domain" description="Trigger factor ribosome-binding bacterial" evidence="10">
    <location>
        <begin position="1"/>
        <end position="146"/>
    </location>
</feature>
<keyword evidence="6" id="KW-0697">Rotamase</keyword>
<gene>
    <name evidence="12" type="ORF">SAMN04487941_2361</name>
</gene>
<dbReference type="GO" id="GO:0043335">
    <property type="term" value="P:protein unfolding"/>
    <property type="evidence" value="ECO:0007669"/>
    <property type="project" value="TreeGrafter"/>
</dbReference>
<evidence type="ECO:0000256" key="6">
    <source>
        <dbReference type="ARBA" id="ARBA00023110"/>
    </source>
</evidence>
<proteinExistence type="inferred from homology"/>
<dbReference type="SUPFAM" id="SSF102735">
    <property type="entry name" value="Trigger factor ribosome-binding domain"/>
    <property type="match status" value="1"/>
</dbReference>
<dbReference type="AlphaFoldDB" id="A0A1I7IZX6"/>
<dbReference type="InterPro" id="IPR027304">
    <property type="entry name" value="Trigger_fact/SurA_dom_sf"/>
</dbReference>
<dbReference type="Gene3D" id="1.10.3120.10">
    <property type="entry name" value="Trigger factor, C-terminal domain"/>
    <property type="match status" value="1"/>
</dbReference>
<evidence type="ECO:0000256" key="5">
    <source>
        <dbReference type="ARBA" id="ARBA00016902"/>
    </source>
</evidence>
<dbReference type="InterPro" id="IPR008881">
    <property type="entry name" value="Trigger_fac_ribosome-bd_bac"/>
</dbReference>
<sequence length="441" mass="50849">MNITLNQTDSTNGQLKVVLEEADYAPKVDQQVKEYSKTAQMKGFRPGKVPAGLVKKMYGKSILVDQINKTLQEEISKYIRENDVKLLGEPLPEPNQNDIDWDNQKTFEFTYQVGLLPEINLPLDKSVDGYKVELDQKTVDEAYENLKRQFGKTTNPEVSEAGDFISGTLKQVDGEFESTTLIPTNRVVDGQDKFVGLKAEDTIRFDIRKTFGDDNAALAHVTGLSKEVVADLNGEFEFVVDKISRTEPAELDQELFDKLFGKDEVKTEEEFDAKLRETIIENYEREAENLVFRNIIDTLVDNVEAEIPTEFFKRWIQVTNEGKLTPEQIEENFDKYERELKWSMIKNKVVEENELKVTNEEVMDSTMDKMLAQFNMPEVPEELKESMKNYAQQHLQQDNGRNYINEYEQLLAEKVLAKLKEKMTVVEKTISSEDFRNLSLQ</sequence>
<feature type="domain" description="Trigger factor C-terminal" evidence="11">
    <location>
        <begin position="269"/>
        <end position="394"/>
    </location>
</feature>
<dbReference type="EMBL" id="FPCA01000003">
    <property type="protein sequence ID" value="SFU78516.1"/>
    <property type="molecule type" value="Genomic_DNA"/>
</dbReference>
<dbReference type="PIRSF" id="PIRSF003095">
    <property type="entry name" value="Trigger_factor"/>
    <property type="match status" value="1"/>
</dbReference>
<dbReference type="EC" id="5.2.1.8" evidence="4"/>
<reference evidence="13" key="1">
    <citation type="submission" date="2016-10" db="EMBL/GenBank/DDBJ databases">
        <authorList>
            <person name="Varghese N."/>
        </authorList>
    </citation>
    <scope>NUCLEOTIDE SEQUENCE [LARGE SCALE GENOMIC DNA]</scope>
    <source>
        <strain evidence="13">DSM 18820</strain>
    </source>
</reference>
<name>A0A1I7IZX6_9BACT</name>
<dbReference type="Pfam" id="PF05697">
    <property type="entry name" value="Trigger_N"/>
    <property type="match status" value="1"/>
</dbReference>
<evidence type="ECO:0000256" key="9">
    <source>
        <dbReference type="ARBA" id="ARBA00029986"/>
    </source>
</evidence>
<comment type="catalytic activity">
    <reaction evidence="1">
        <text>[protein]-peptidylproline (omega=180) = [protein]-peptidylproline (omega=0)</text>
        <dbReference type="Rhea" id="RHEA:16237"/>
        <dbReference type="Rhea" id="RHEA-COMP:10747"/>
        <dbReference type="Rhea" id="RHEA-COMP:10748"/>
        <dbReference type="ChEBI" id="CHEBI:83833"/>
        <dbReference type="ChEBI" id="CHEBI:83834"/>
        <dbReference type="EC" id="5.2.1.8"/>
    </reaction>
</comment>
<keyword evidence="7" id="KW-0143">Chaperone</keyword>